<reference evidence="4" key="1">
    <citation type="journal article" date="2019" name="Int. J. Syst. Evol. Microbiol.">
        <title>The Global Catalogue of Microorganisms (GCM) 10K type strain sequencing project: providing services to taxonomists for standard genome sequencing and annotation.</title>
        <authorList>
            <consortium name="The Broad Institute Genomics Platform"/>
            <consortium name="The Broad Institute Genome Sequencing Center for Infectious Disease"/>
            <person name="Wu L."/>
            <person name="Ma J."/>
        </authorList>
    </citation>
    <scope>NUCLEOTIDE SEQUENCE [LARGE SCALE GENOMIC DNA]</scope>
    <source>
        <strain evidence="4">JCM 17138</strain>
    </source>
</reference>
<dbReference type="PROSITE" id="PS00061">
    <property type="entry name" value="ADH_SHORT"/>
    <property type="match status" value="1"/>
</dbReference>
<evidence type="ECO:0000313" key="3">
    <source>
        <dbReference type="EMBL" id="GAA3827756.1"/>
    </source>
</evidence>
<dbReference type="PANTHER" id="PTHR43639">
    <property type="entry name" value="OXIDOREDUCTASE, SHORT-CHAIN DEHYDROGENASE/REDUCTASE FAMILY (AFU_ORTHOLOGUE AFUA_5G02870)"/>
    <property type="match status" value="1"/>
</dbReference>
<dbReference type="InterPro" id="IPR020904">
    <property type="entry name" value="Sc_DH/Rdtase_CS"/>
</dbReference>
<accession>A0ABP7IVG2</accession>
<dbReference type="Gene3D" id="3.40.50.720">
    <property type="entry name" value="NAD(P)-binding Rossmann-like Domain"/>
    <property type="match status" value="1"/>
</dbReference>
<comment type="similarity">
    <text evidence="1">Belongs to the short-chain dehydrogenases/reductases (SDR) family.</text>
</comment>
<keyword evidence="4" id="KW-1185">Reference proteome</keyword>
<dbReference type="EMBL" id="BAABDE010000028">
    <property type="protein sequence ID" value="GAA3827756.1"/>
    <property type="molecule type" value="Genomic_DNA"/>
</dbReference>
<dbReference type="PRINTS" id="PR00081">
    <property type="entry name" value="GDHRDH"/>
</dbReference>
<evidence type="ECO:0000256" key="1">
    <source>
        <dbReference type="ARBA" id="ARBA00006484"/>
    </source>
</evidence>
<name>A0ABP7IVG2_9ACTN</name>
<evidence type="ECO:0000256" key="2">
    <source>
        <dbReference type="ARBA" id="ARBA00023002"/>
    </source>
</evidence>
<dbReference type="Pfam" id="PF13561">
    <property type="entry name" value="adh_short_C2"/>
    <property type="match status" value="1"/>
</dbReference>
<dbReference type="CDD" id="cd05233">
    <property type="entry name" value="SDR_c"/>
    <property type="match status" value="1"/>
</dbReference>
<protein>
    <submittedName>
        <fullName evidence="3">SDR family NAD(P)-dependent oxidoreductase</fullName>
    </submittedName>
</protein>
<evidence type="ECO:0000313" key="4">
    <source>
        <dbReference type="Proteomes" id="UP001501009"/>
    </source>
</evidence>
<dbReference type="PANTHER" id="PTHR43639:SF1">
    <property type="entry name" value="SHORT-CHAIN DEHYDROGENASE_REDUCTASE FAMILY PROTEIN"/>
    <property type="match status" value="1"/>
</dbReference>
<comment type="caution">
    <text evidence="3">The sequence shown here is derived from an EMBL/GenBank/DDBJ whole genome shotgun (WGS) entry which is preliminary data.</text>
</comment>
<dbReference type="Proteomes" id="UP001501009">
    <property type="component" value="Unassembled WGS sequence"/>
</dbReference>
<keyword evidence="2" id="KW-0560">Oxidoreductase</keyword>
<gene>
    <name evidence="3" type="ORF">GCM10022403_071180</name>
</gene>
<proteinExistence type="inferred from homology"/>
<sequence>MTCAAAIEPERPAMAIAGKSALVTGASEGIGHSIARALVAAGANVVITARREGPLKEAADRLGPAASWVAGDMADETTVQTAVDHAVDRHGGLDLVVCNAGILIPGTLTAQPLAEVDQVIGVNLRGTIALMRAAAPALAGRTGACAVVVSSSIGRQPTASMGVYGATKAALHYLVPTWAIELAADGIRVNAVCAGITDTPGLRGGAARIPGLEQAVIGTNLIKRLATADEIAHPVLTLLDQDVSGYVTGSIWDIDGGFRRDGGGPARGTGSEGAHHDAA</sequence>
<organism evidence="3 4">
    <name type="scientific">Streptomyces coacervatus</name>
    <dbReference type="NCBI Taxonomy" id="647381"/>
    <lineage>
        <taxon>Bacteria</taxon>
        <taxon>Bacillati</taxon>
        <taxon>Actinomycetota</taxon>
        <taxon>Actinomycetes</taxon>
        <taxon>Kitasatosporales</taxon>
        <taxon>Streptomycetaceae</taxon>
        <taxon>Streptomyces</taxon>
    </lineage>
</organism>
<dbReference type="SUPFAM" id="SSF51735">
    <property type="entry name" value="NAD(P)-binding Rossmann-fold domains"/>
    <property type="match status" value="1"/>
</dbReference>
<dbReference type="InterPro" id="IPR036291">
    <property type="entry name" value="NAD(P)-bd_dom_sf"/>
</dbReference>
<dbReference type="InterPro" id="IPR002347">
    <property type="entry name" value="SDR_fam"/>
</dbReference>